<evidence type="ECO:0000313" key="3">
    <source>
        <dbReference type="Proteomes" id="UP000028042"/>
    </source>
</evidence>
<evidence type="ECO:0000313" key="2">
    <source>
        <dbReference type="EMBL" id="KRU14433.1"/>
    </source>
</evidence>
<dbReference type="Proteomes" id="UP000030905">
    <property type="component" value="Chromosome"/>
</dbReference>
<gene>
    <name evidence="1" type="ORF">CLPA_c34930</name>
    <name evidence="2" type="ORF">CP6013_03691</name>
</gene>
<organism evidence="1 4">
    <name type="scientific">Clostridium pasteurianum DSM 525 = ATCC 6013</name>
    <dbReference type="NCBI Taxonomy" id="1262449"/>
    <lineage>
        <taxon>Bacteria</taxon>
        <taxon>Bacillati</taxon>
        <taxon>Bacillota</taxon>
        <taxon>Clostridia</taxon>
        <taxon>Eubacteriales</taxon>
        <taxon>Clostridiaceae</taxon>
        <taxon>Clostridium</taxon>
    </lineage>
</organism>
<dbReference type="KEGG" id="cpae:CPAST_c34930"/>
<dbReference type="Proteomes" id="UP000028042">
    <property type="component" value="Unassembled WGS sequence"/>
</dbReference>
<name>A0A0H3J7U8_CLOPA</name>
<dbReference type="EMBL" id="CP009268">
    <property type="protein sequence ID" value="AJA53542.1"/>
    <property type="molecule type" value="Genomic_DNA"/>
</dbReference>
<dbReference type="AlphaFoldDB" id="A0A0H3J7U8"/>
<proteinExistence type="predicted"/>
<accession>A0A0H3J7U8</accession>
<reference evidence="2 3" key="3">
    <citation type="journal article" name="Genome Announc.">
        <title>Improved Draft Genome Sequence of Clostridium pasteurianum Strain ATCC 6013 (DSM 525) Using a Hybrid Next-Generation Sequencing Approach.</title>
        <authorList>
            <person name="Pyne M.E."/>
            <person name="Utturkar S."/>
            <person name="Brown S.D."/>
            <person name="Moo-Young M."/>
            <person name="Chung D.A."/>
            <person name="Chou C.P."/>
        </authorList>
    </citation>
    <scope>NUCLEOTIDE SEQUENCE [LARGE SCALE GENOMIC DNA]</scope>
    <source>
        <strain evidence="2 3">ATCC 6013</strain>
    </source>
</reference>
<dbReference type="RefSeq" id="WP_003445923.1">
    <property type="nucleotide sequence ID" value="NZ_ANZB01000008.1"/>
</dbReference>
<keyword evidence="4" id="KW-1185">Reference proteome</keyword>
<evidence type="ECO:0000313" key="1">
    <source>
        <dbReference type="EMBL" id="AJA53542.1"/>
    </source>
</evidence>
<sequence length="240" mass="29103">MKELTVSYLSRLDTIEVTQEDINSIQDWYVKNTNYIKQNIDIIKDPFEEINIIYVDNLIYKNKNEFYNFIKPENNSQLKYIYGFHLDFEKSKEDILNDRFINFDFLYDEELEYKNKPEFMSKAQEWIRQDITTITLIYVYIALNEECVIRQTKTTTKKIQSKKNKRAGKKPRTKLINQTIIRLNTDYIQLTEEEKRYYERHKLGWTVRGHLRHYQSGKTVWIKPHVRGDKDNVEGKVYEI</sequence>
<dbReference type="KEGG" id="cpat:CLPA_c34930"/>
<dbReference type="PATRIC" id="fig|1262449.3.peg.2564"/>
<reference evidence="2" key="2">
    <citation type="submission" date="2015-10" db="EMBL/GenBank/DDBJ databases">
        <title>Improved Draft Genome Sequence of Clostridium pasteurianum Strain ATCC 6013 (DSM 525) Using a Hybrid Next-Generation Sequencing Approach.</title>
        <authorList>
            <person name="Pyne M.E."/>
            <person name="Utturkar S.M."/>
            <person name="Brown S.D."/>
            <person name="Moo-Young M."/>
            <person name="Chung D.A."/>
            <person name="Chou P.C."/>
        </authorList>
    </citation>
    <scope>NUCLEOTIDE SEQUENCE</scope>
    <source>
        <strain evidence="2">ATCC 6013</strain>
    </source>
</reference>
<evidence type="ECO:0000313" key="4">
    <source>
        <dbReference type="Proteomes" id="UP000030905"/>
    </source>
</evidence>
<dbReference type="EMBL" id="JPGY02000001">
    <property type="protein sequence ID" value="KRU14433.1"/>
    <property type="molecule type" value="Genomic_DNA"/>
</dbReference>
<dbReference type="GeneID" id="93075589"/>
<reference evidence="1 4" key="1">
    <citation type="journal article" date="2015" name="Genome Announc.">
        <title>Complete Genome Sequence of the Nitrogen-Fixing and Solvent-Producing Clostridium pasteurianum DSM 525.</title>
        <authorList>
            <person name="Poehlein A."/>
            <person name="Grosse-Honebrink A."/>
            <person name="Zhang Y."/>
            <person name="Minton N.P."/>
            <person name="Daniel R."/>
        </authorList>
    </citation>
    <scope>NUCLEOTIDE SEQUENCE [LARGE SCALE GENOMIC DNA]</scope>
    <source>
        <strain evidence="1">DSM 525</strain>
        <strain evidence="4">DSM 525 / ATCC 6013</strain>
    </source>
</reference>
<protein>
    <submittedName>
        <fullName evidence="1">Uncharacterized protein</fullName>
    </submittedName>
</protein>